<comment type="caution">
    <text evidence="2">The sequence shown here is derived from an EMBL/GenBank/DDBJ whole genome shotgun (WGS) entry which is preliminary data.</text>
</comment>
<dbReference type="Proteomes" id="UP001558652">
    <property type="component" value="Unassembled WGS sequence"/>
</dbReference>
<sequence length="292" mass="34115">MAGTTDWIPLSSYQPPEISDWKEIKLKQRGLLFCPSTSPVPIEEKLEPNKAPRFLRDEGLYVGKRPKISTASRNKMEQRIMATGSERLWFGEDGEIKMICDPLIHSVFRLPEDGPLDPLLEVIYKPAKLEGQMEDLEGGVPKEEHYILEVDVGEVRFSHHPLFSEEHVAAEKLNQLCQQLEKRYKSEIKDTRNLWLAEGREDRSLLTSILEVWRDIKLLRDRQGYIATPYRLQIISTPPEDDGEWQSQTESLMDEIEEEAIDLYNEKLIEYKQLMEIWKKKKKTKVQHIKNN</sequence>
<organism evidence="2 3">
    <name type="scientific">Ranatra chinensis</name>
    <dbReference type="NCBI Taxonomy" id="642074"/>
    <lineage>
        <taxon>Eukaryota</taxon>
        <taxon>Metazoa</taxon>
        <taxon>Ecdysozoa</taxon>
        <taxon>Arthropoda</taxon>
        <taxon>Hexapoda</taxon>
        <taxon>Insecta</taxon>
        <taxon>Pterygota</taxon>
        <taxon>Neoptera</taxon>
        <taxon>Paraneoptera</taxon>
        <taxon>Hemiptera</taxon>
        <taxon>Heteroptera</taxon>
        <taxon>Panheteroptera</taxon>
        <taxon>Nepomorpha</taxon>
        <taxon>Nepidae</taxon>
        <taxon>Ranatrinae</taxon>
        <taxon>Ranatra</taxon>
    </lineage>
</organism>
<gene>
    <name evidence="2" type="ORF">AAG570_013617</name>
</gene>
<proteinExistence type="predicted"/>
<feature type="domain" description="DUF5523" evidence="1">
    <location>
        <begin position="23"/>
        <end position="125"/>
    </location>
</feature>
<evidence type="ECO:0000313" key="2">
    <source>
        <dbReference type="EMBL" id="KAL1129086.1"/>
    </source>
</evidence>
<dbReference type="InterPro" id="IPR052434">
    <property type="entry name" value="Tectonic-like_complex_comp"/>
</dbReference>
<reference evidence="2 3" key="1">
    <citation type="submission" date="2024-07" db="EMBL/GenBank/DDBJ databases">
        <title>Chromosome-level genome assembly of the water stick insect Ranatra chinensis (Heteroptera: Nepidae).</title>
        <authorList>
            <person name="Liu X."/>
        </authorList>
    </citation>
    <scope>NUCLEOTIDE SEQUENCE [LARGE SCALE GENOMIC DNA]</scope>
    <source>
        <strain evidence="2">Cailab_2021Rc</strain>
        <tissue evidence="2">Muscle</tissue>
    </source>
</reference>
<dbReference type="InterPro" id="IPR041510">
    <property type="entry name" value="DUF5523"/>
</dbReference>
<accession>A0ABD0YCQ1</accession>
<dbReference type="PANTHER" id="PTHR20837">
    <property type="entry name" value="CENTROSOMAL PROTEIN-RELATED"/>
    <property type="match status" value="1"/>
</dbReference>
<dbReference type="PANTHER" id="PTHR20837:SF0">
    <property type="entry name" value="COILED-COIL AND C2 DOMAIN-CONTAINING PROTEIN 2A"/>
    <property type="match status" value="1"/>
</dbReference>
<dbReference type="EMBL" id="JBFDAA010000009">
    <property type="protein sequence ID" value="KAL1129086.1"/>
    <property type="molecule type" value="Genomic_DNA"/>
</dbReference>
<evidence type="ECO:0000313" key="3">
    <source>
        <dbReference type="Proteomes" id="UP001558652"/>
    </source>
</evidence>
<keyword evidence="3" id="KW-1185">Reference proteome</keyword>
<name>A0ABD0YCQ1_9HEMI</name>
<protein>
    <recommendedName>
        <fullName evidence="1">DUF5523 domain-containing protein</fullName>
    </recommendedName>
</protein>
<dbReference type="Pfam" id="PF17661">
    <property type="entry name" value="DUF5523"/>
    <property type="match status" value="1"/>
</dbReference>
<evidence type="ECO:0000259" key="1">
    <source>
        <dbReference type="Pfam" id="PF17661"/>
    </source>
</evidence>
<dbReference type="AlphaFoldDB" id="A0ABD0YCQ1"/>